<evidence type="ECO:0000313" key="9">
    <source>
        <dbReference type="Proteomes" id="UP001162131"/>
    </source>
</evidence>
<evidence type="ECO:0000259" key="7">
    <source>
        <dbReference type="PROSITE" id="PS51845"/>
    </source>
</evidence>
<keyword evidence="2 6" id="KW-0378">Hydrolase</keyword>
<feature type="binding site" evidence="5">
    <location>
        <position position="414"/>
    </location>
    <ligand>
        <name>Zn(2+)</name>
        <dbReference type="ChEBI" id="CHEBI:29105"/>
        <label>1</label>
    </ligand>
</feature>
<dbReference type="SUPFAM" id="SSF109604">
    <property type="entry name" value="HD-domain/PDEase-like"/>
    <property type="match status" value="1"/>
</dbReference>
<dbReference type="InterPro" id="IPR023088">
    <property type="entry name" value="PDEase"/>
</dbReference>
<evidence type="ECO:0000256" key="5">
    <source>
        <dbReference type="PIRSR" id="PIRSR623088-3"/>
    </source>
</evidence>
<dbReference type="GO" id="GO:0004114">
    <property type="term" value="F:3',5'-cyclic-nucleotide phosphodiesterase activity"/>
    <property type="evidence" value="ECO:0007669"/>
    <property type="project" value="InterPro"/>
</dbReference>
<evidence type="ECO:0000256" key="3">
    <source>
        <dbReference type="PIRSR" id="PIRSR623088-1"/>
    </source>
</evidence>
<dbReference type="SMART" id="SM00471">
    <property type="entry name" value="HDc"/>
    <property type="match status" value="1"/>
</dbReference>
<feature type="binding site" evidence="4">
    <location>
        <position position="575"/>
    </location>
    <ligand>
        <name>AMP</name>
        <dbReference type="ChEBI" id="CHEBI:456215"/>
    </ligand>
</feature>
<comment type="cofactor">
    <cofactor evidence="6">
        <name>a divalent metal cation</name>
        <dbReference type="ChEBI" id="CHEBI:60240"/>
    </cofactor>
    <text evidence="6">Binds 2 divalent metal cations per subunit. Site 1 may preferentially bind zinc ions, while site 2 has a preference for magnesium and/or manganese ions.</text>
</comment>
<feature type="binding site" evidence="4">
    <location>
        <begin position="372"/>
        <end position="376"/>
    </location>
    <ligand>
        <name>AMP</name>
        <dbReference type="ChEBI" id="CHEBI:456215"/>
    </ligand>
</feature>
<dbReference type="Pfam" id="PF00233">
    <property type="entry name" value="PDEase_I"/>
    <property type="match status" value="1"/>
</dbReference>
<protein>
    <recommendedName>
        <fullName evidence="6">Phosphodiesterase</fullName>
        <ecNumber evidence="6">3.1.4.-</ecNumber>
    </recommendedName>
</protein>
<dbReference type="EC" id="3.1.4.-" evidence="6"/>
<dbReference type="EMBL" id="CAJZBQ010000044">
    <property type="protein sequence ID" value="CAG9327728.1"/>
    <property type="molecule type" value="Genomic_DNA"/>
</dbReference>
<gene>
    <name evidence="8" type="ORF">BSTOLATCC_MIC44356</name>
</gene>
<dbReference type="PROSITE" id="PS00126">
    <property type="entry name" value="PDEASE_I_1"/>
    <property type="match status" value="1"/>
</dbReference>
<organism evidence="8 9">
    <name type="scientific">Blepharisma stoltei</name>
    <dbReference type="NCBI Taxonomy" id="1481888"/>
    <lineage>
        <taxon>Eukaryota</taxon>
        <taxon>Sar</taxon>
        <taxon>Alveolata</taxon>
        <taxon>Ciliophora</taxon>
        <taxon>Postciliodesmatophora</taxon>
        <taxon>Heterotrichea</taxon>
        <taxon>Heterotrichida</taxon>
        <taxon>Blepharismidae</taxon>
        <taxon>Blepharisma</taxon>
    </lineage>
</organism>
<dbReference type="PRINTS" id="PR00387">
    <property type="entry name" value="PDIESTERASE1"/>
</dbReference>
<proteinExistence type="inferred from homology"/>
<dbReference type="AlphaFoldDB" id="A0AAU9JWD3"/>
<feature type="binding site" evidence="5">
    <location>
        <position position="413"/>
    </location>
    <ligand>
        <name>Zn(2+)</name>
        <dbReference type="ChEBI" id="CHEBI:29105"/>
        <label>1</label>
    </ligand>
</feature>
<dbReference type="CDD" id="cd00077">
    <property type="entry name" value="HDc"/>
    <property type="match status" value="1"/>
</dbReference>
<feature type="binding site" evidence="4">
    <location>
        <position position="524"/>
    </location>
    <ligand>
        <name>AMP</name>
        <dbReference type="ChEBI" id="CHEBI:456215"/>
    </ligand>
</feature>
<sequence length="651" mass="74619">MIRSKASIYQVLGSIIFLSKFDLLSLSKAIILLSLSCFKFPVPENLITYSIFYFTTSDPTIFEIGLILSTFLFPIEESEPKNIIIKLTLWFLLKTTSNRMQVELSILIVLVAIHTSCQTYHSYNKSELHTKLEELQVELAASKERDNNKPNLSMRIRRIVKKLKLMQESNGSKSISRQDSMELDNLEAKKEIDPDIKFVNRDRFNNTEGNEPLDARFWLSSEEIKDIIYNLVTTETALWPQAKPKEENDIANVSIEAKRRYTQAFSNTGEKSEKIFETQRASTKPSIALSKMSVMRSTVEENEDLGGHLETIGTWDFDTLGLLELTDKPAFEVGFYVFETLGLTEEFHIDSENLLRFLTNVERSYNATNYYHNSLHSADVTASTVFLIREGVGRCGNLLSIDVFSLIVAALCHDIGHPGFNNAFLVAKDDKLALKYNDQSVLENMHSCATFKILRRDDCNIISKLSRADYLRFRKVVIMSILATDLQRHYDVLNEFKTCVKNGAKYEDEKFRILALQTTLKCADIGHGSKTLELHKIWSGLITKEFFRQGDTERQKGMSVTPLCDRNNIVVSRSQMGFLNFLAKPLFECYEEFVINNNEGQDQDELEIKVCTNNIFNNLAYWEEEAQRHAEGKPEYVLDDSPPPLLKKKLY</sequence>
<keyword evidence="1 5" id="KW-0479">Metal-binding</keyword>
<dbReference type="Gene3D" id="1.10.1300.10">
    <property type="entry name" value="3'5'-cyclic nucleotide phosphodiesterase, catalytic domain"/>
    <property type="match status" value="1"/>
</dbReference>
<accession>A0AAU9JWD3</accession>
<dbReference type="GO" id="GO:0046872">
    <property type="term" value="F:metal ion binding"/>
    <property type="evidence" value="ECO:0007669"/>
    <property type="project" value="UniProtKB-KW"/>
</dbReference>
<evidence type="ECO:0000256" key="2">
    <source>
        <dbReference type="ARBA" id="ARBA00022801"/>
    </source>
</evidence>
<dbReference type="PANTHER" id="PTHR11347">
    <property type="entry name" value="CYCLIC NUCLEOTIDE PHOSPHODIESTERASE"/>
    <property type="match status" value="1"/>
</dbReference>
<feature type="binding site" evidence="5">
    <location>
        <position position="414"/>
    </location>
    <ligand>
        <name>Zn(2+)</name>
        <dbReference type="ChEBI" id="CHEBI:29105"/>
        <label>2</label>
    </ligand>
</feature>
<feature type="active site" description="Proton donor" evidence="3">
    <location>
        <position position="372"/>
    </location>
</feature>
<reference evidence="8" key="1">
    <citation type="submission" date="2021-09" db="EMBL/GenBank/DDBJ databases">
        <authorList>
            <consortium name="AG Swart"/>
            <person name="Singh M."/>
            <person name="Singh A."/>
            <person name="Seah K."/>
            <person name="Emmerich C."/>
        </authorList>
    </citation>
    <scope>NUCLEOTIDE SEQUENCE</scope>
    <source>
        <strain evidence="8">ATCC30299</strain>
    </source>
</reference>
<comment type="similarity">
    <text evidence="6">Belongs to the cyclic nucleotide phosphodiesterase family.</text>
</comment>
<name>A0AAU9JWD3_9CILI</name>
<dbReference type="Proteomes" id="UP001162131">
    <property type="component" value="Unassembled WGS sequence"/>
</dbReference>
<evidence type="ECO:0000313" key="8">
    <source>
        <dbReference type="EMBL" id="CAG9327728.1"/>
    </source>
</evidence>
<dbReference type="InterPro" id="IPR023174">
    <property type="entry name" value="PDEase_CS"/>
</dbReference>
<feature type="domain" description="PDEase" evidence="7">
    <location>
        <begin position="297"/>
        <end position="629"/>
    </location>
</feature>
<dbReference type="PROSITE" id="PS51845">
    <property type="entry name" value="PDEASE_I_2"/>
    <property type="match status" value="1"/>
</dbReference>
<dbReference type="InterPro" id="IPR003607">
    <property type="entry name" value="HD/PDEase_dom"/>
</dbReference>
<dbReference type="InterPro" id="IPR036971">
    <property type="entry name" value="PDEase_catalytic_dom_sf"/>
</dbReference>
<feature type="binding site" evidence="4">
    <location>
        <position position="414"/>
    </location>
    <ligand>
        <name>AMP</name>
        <dbReference type="ChEBI" id="CHEBI:456215"/>
    </ligand>
</feature>
<comment type="caution">
    <text evidence="8">The sequence shown here is derived from an EMBL/GenBank/DDBJ whole genome shotgun (WGS) entry which is preliminary data.</text>
</comment>
<evidence type="ECO:0000256" key="4">
    <source>
        <dbReference type="PIRSR" id="PIRSR623088-2"/>
    </source>
</evidence>
<evidence type="ECO:0000256" key="6">
    <source>
        <dbReference type="RuleBase" id="RU363067"/>
    </source>
</evidence>
<dbReference type="GO" id="GO:0007165">
    <property type="term" value="P:signal transduction"/>
    <property type="evidence" value="ECO:0007669"/>
    <property type="project" value="InterPro"/>
</dbReference>
<feature type="binding site" evidence="5">
    <location>
        <position position="376"/>
    </location>
    <ligand>
        <name>Zn(2+)</name>
        <dbReference type="ChEBI" id="CHEBI:29105"/>
        <label>1</label>
    </ligand>
</feature>
<evidence type="ECO:0000256" key="1">
    <source>
        <dbReference type="ARBA" id="ARBA00022723"/>
    </source>
</evidence>
<feature type="binding site" evidence="5">
    <location>
        <position position="524"/>
    </location>
    <ligand>
        <name>Zn(2+)</name>
        <dbReference type="ChEBI" id="CHEBI:29105"/>
        <label>1</label>
    </ligand>
</feature>
<dbReference type="InterPro" id="IPR002073">
    <property type="entry name" value="PDEase_catalytic_dom"/>
</dbReference>
<keyword evidence="9" id="KW-1185">Reference proteome</keyword>